<evidence type="ECO:0000313" key="19">
    <source>
        <dbReference type="EMBL" id="AJK90845.1"/>
    </source>
</evidence>
<keyword evidence="15 17" id="KW-0472">Membrane</keyword>
<evidence type="ECO:0000256" key="15">
    <source>
        <dbReference type="ARBA" id="ARBA00023136"/>
    </source>
</evidence>
<evidence type="ECO:0000259" key="18">
    <source>
        <dbReference type="Pfam" id="PF00361"/>
    </source>
</evidence>
<dbReference type="Pfam" id="PF00361">
    <property type="entry name" value="Proton_antipo_M"/>
    <property type="match status" value="1"/>
</dbReference>
<proteinExistence type="inferred from homology"/>
<sequence>MFDFIYFLMLFFLYLDNIGFFFLLDFFFSFCLFLFSLVFYFLMKLLSNDRISWLLSIMLSLISFNFFFCWSMINFIVFFELSSMMVIIMALIFGIQVEKINSFYYFFFYNLISFLPFFFLMIYFMKSMIILNLIFLNFFMDYFYMFFSLLVFFVKFPLFFFHFWLPKIHVEASTFSSMLLASLLLKFGVFGLYRFLFLLKYNFFLVFFYIFFFGLIISLLICLSQSDLKSQIAYSSVSHMSVVFFNLIIFSSIMEKYSFLVTLGHAFSSCLSFWLVGEIFYSCQSRLVMEVNSFFLSNNKFSFLFTLMLMLLGSFPFSLSYFTEFYMIYIFSKNFFFMWFFIWFFFFDLFFVMFLMTLIYFGKKYKKVNSMMYMNLSLLIFWSYNFFFYL</sequence>
<gene>
    <name evidence="19" type="primary">ND4</name>
</gene>
<evidence type="ECO:0000256" key="10">
    <source>
        <dbReference type="ARBA" id="ARBA00022982"/>
    </source>
</evidence>
<keyword evidence="11 17" id="KW-1133">Transmembrane helix</keyword>
<protein>
    <recommendedName>
        <fullName evidence="5 17">NADH-ubiquinone oxidoreductase chain 4</fullName>
        <ecNumber evidence="4 17">7.1.1.2</ecNumber>
    </recommendedName>
</protein>
<feature type="transmembrane region" description="Helical" evidence="17">
    <location>
        <begin position="74"/>
        <end position="95"/>
    </location>
</feature>
<evidence type="ECO:0000256" key="4">
    <source>
        <dbReference type="ARBA" id="ARBA00012944"/>
    </source>
</evidence>
<dbReference type="GO" id="GO:0003954">
    <property type="term" value="F:NADH dehydrogenase activity"/>
    <property type="evidence" value="ECO:0007669"/>
    <property type="project" value="TreeGrafter"/>
</dbReference>
<dbReference type="InterPro" id="IPR003918">
    <property type="entry name" value="NADH_UbQ_OxRdtase"/>
</dbReference>
<evidence type="ECO:0000256" key="17">
    <source>
        <dbReference type="RuleBase" id="RU003297"/>
    </source>
</evidence>
<feature type="transmembrane region" description="Helical" evidence="17">
    <location>
        <begin position="301"/>
        <end position="323"/>
    </location>
</feature>
<evidence type="ECO:0000256" key="14">
    <source>
        <dbReference type="ARBA" id="ARBA00023128"/>
    </source>
</evidence>
<comment type="function">
    <text evidence="1">Core subunit of the mitochondrial membrane respiratory chain NADH dehydrogenase (Complex I) that is believed to belong to the minimal assembly required for catalysis. Complex I functions in the transfer of electrons from NADH to the respiratory chain. The immediate electron acceptor for the enzyme is believed to be ubiquinone.</text>
</comment>
<dbReference type="EMBL" id="KP202350">
    <property type="protein sequence ID" value="AJK90845.1"/>
    <property type="molecule type" value="Genomic_DNA"/>
</dbReference>
<accession>A0A0C5APM9</accession>
<feature type="transmembrane region" description="Helical" evidence="17">
    <location>
        <begin position="107"/>
        <end position="136"/>
    </location>
</feature>
<evidence type="ECO:0000256" key="11">
    <source>
        <dbReference type="ARBA" id="ARBA00022989"/>
    </source>
</evidence>
<evidence type="ECO:0000256" key="16">
    <source>
        <dbReference type="ARBA" id="ARBA00049551"/>
    </source>
</evidence>
<dbReference type="EC" id="7.1.1.2" evidence="4 17"/>
<keyword evidence="7 17" id="KW-0679">Respiratory chain</keyword>
<feature type="transmembrane region" description="Helical" evidence="17">
    <location>
        <begin position="177"/>
        <end position="197"/>
    </location>
</feature>
<keyword evidence="9" id="KW-1278">Translocase</keyword>
<dbReference type="GO" id="GO:0048039">
    <property type="term" value="F:ubiquinone binding"/>
    <property type="evidence" value="ECO:0007669"/>
    <property type="project" value="TreeGrafter"/>
</dbReference>
<geneLocation type="mitochondrion" evidence="19"/>
<feature type="domain" description="NADH:quinone oxidoreductase/Mrp antiporter transmembrane" evidence="18">
    <location>
        <begin position="71"/>
        <end position="345"/>
    </location>
</feature>
<name>A0A0C5APM9_MELAR</name>
<feature type="transmembrane region" description="Helical" evidence="17">
    <location>
        <begin position="259"/>
        <end position="281"/>
    </location>
</feature>
<keyword evidence="8 17" id="KW-0812">Transmembrane</keyword>
<comment type="similarity">
    <text evidence="3 17">Belongs to the complex I subunit 4 family.</text>
</comment>
<organism evidence="19">
    <name type="scientific">Meloidogyne arenaria</name>
    <name type="common">Peanut root-knot nematode worm</name>
    <name type="synonym">Anguillula arenaria</name>
    <dbReference type="NCBI Taxonomy" id="6304"/>
    <lineage>
        <taxon>Eukaryota</taxon>
        <taxon>Metazoa</taxon>
        <taxon>Ecdysozoa</taxon>
        <taxon>Nematoda</taxon>
        <taxon>Chromadorea</taxon>
        <taxon>Rhabditida</taxon>
        <taxon>Tylenchina</taxon>
        <taxon>Tylenchomorpha</taxon>
        <taxon>Tylenchoidea</taxon>
        <taxon>Meloidogynidae</taxon>
        <taxon>Meloidogyninae</taxon>
        <taxon>Meloidogyne</taxon>
        <taxon>Meloidogyne incognita group</taxon>
    </lineage>
</organism>
<evidence type="ECO:0000256" key="7">
    <source>
        <dbReference type="ARBA" id="ARBA00022660"/>
    </source>
</evidence>
<feature type="transmembrane region" description="Helical" evidence="17">
    <location>
        <begin position="20"/>
        <end position="42"/>
    </location>
</feature>
<evidence type="ECO:0000256" key="8">
    <source>
        <dbReference type="ARBA" id="ARBA00022692"/>
    </source>
</evidence>
<evidence type="ECO:0000256" key="2">
    <source>
        <dbReference type="ARBA" id="ARBA00004225"/>
    </source>
</evidence>
<dbReference type="GO" id="GO:0008137">
    <property type="term" value="F:NADH dehydrogenase (ubiquinone) activity"/>
    <property type="evidence" value="ECO:0007669"/>
    <property type="project" value="UniProtKB-UniRule"/>
</dbReference>
<dbReference type="GO" id="GO:0042773">
    <property type="term" value="P:ATP synthesis coupled electron transport"/>
    <property type="evidence" value="ECO:0007669"/>
    <property type="project" value="InterPro"/>
</dbReference>
<evidence type="ECO:0000256" key="13">
    <source>
        <dbReference type="ARBA" id="ARBA00023075"/>
    </source>
</evidence>
<dbReference type="GO" id="GO:0031966">
    <property type="term" value="C:mitochondrial membrane"/>
    <property type="evidence" value="ECO:0007669"/>
    <property type="project" value="UniProtKB-SubCell"/>
</dbReference>
<keyword evidence="12 17" id="KW-0520">NAD</keyword>
<feature type="transmembrane region" description="Helical" evidence="17">
    <location>
        <begin position="51"/>
        <end position="68"/>
    </location>
</feature>
<comment type="function">
    <text evidence="17">Core subunit of the mitochondrial membrane respiratory chain NADH dehydrogenase (Complex I) which catalyzes electron transfer from NADH through the respiratory chain, using ubiquinone as an electron acceptor. Essential for the catalytic activity and assembly of complex I.</text>
</comment>
<keyword evidence="6 17" id="KW-0813">Transport</keyword>
<dbReference type="CTD" id="4538"/>
<keyword evidence="14 17" id="KW-0496">Mitochondrion</keyword>
<feature type="transmembrane region" description="Helical" evidence="17">
    <location>
        <begin position="142"/>
        <end position="165"/>
    </location>
</feature>
<comment type="subcellular location">
    <subcellularLocation>
        <location evidence="2 17">Mitochondrion membrane</location>
        <topology evidence="2 17">Multi-pass membrane protein</topology>
    </subcellularLocation>
</comment>
<feature type="transmembrane region" description="Helical" evidence="17">
    <location>
        <begin position="232"/>
        <end position="253"/>
    </location>
</feature>
<dbReference type="GeneID" id="23630454"/>
<dbReference type="InterPro" id="IPR001750">
    <property type="entry name" value="ND/Mrp_TM"/>
</dbReference>
<dbReference type="RefSeq" id="YP_009122961.1">
    <property type="nucleotide sequence ID" value="NC_026554.1"/>
</dbReference>
<evidence type="ECO:0000256" key="9">
    <source>
        <dbReference type="ARBA" id="ARBA00022967"/>
    </source>
</evidence>
<keyword evidence="13 17" id="KW-0830">Ubiquinone</keyword>
<feature type="transmembrane region" description="Helical" evidence="17">
    <location>
        <begin position="203"/>
        <end position="223"/>
    </location>
</feature>
<feature type="transmembrane region" description="Helical" evidence="17">
    <location>
        <begin position="335"/>
        <end position="361"/>
    </location>
</feature>
<dbReference type="PRINTS" id="PR01437">
    <property type="entry name" value="NUOXDRDTASE4"/>
</dbReference>
<dbReference type="AlphaFoldDB" id="A0A0C5APM9"/>
<evidence type="ECO:0000256" key="6">
    <source>
        <dbReference type="ARBA" id="ARBA00022448"/>
    </source>
</evidence>
<evidence type="ECO:0000256" key="1">
    <source>
        <dbReference type="ARBA" id="ARBA00003257"/>
    </source>
</evidence>
<dbReference type="PANTHER" id="PTHR43507">
    <property type="entry name" value="NADH-UBIQUINONE OXIDOREDUCTASE CHAIN 4"/>
    <property type="match status" value="1"/>
</dbReference>
<evidence type="ECO:0000256" key="12">
    <source>
        <dbReference type="ARBA" id="ARBA00023027"/>
    </source>
</evidence>
<evidence type="ECO:0000256" key="3">
    <source>
        <dbReference type="ARBA" id="ARBA00009025"/>
    </source>
</evidence>
<dbReference type="PANTHER" id="PTHR43507:SF20">
    <property type="entry name" value="NADH-UBIQUINONE OXIDOREDUCTASE CHAIN 4"/>
    <property type="match status" value="1"/>
</dbReference>
<feature type="transmembrane region" description="Helical" evidence="17">
    <location>
        <begin position="373"/>
        <end position="389"/>
    </location>
</feature>
<dbReference type="GO" id="GO:0015990">
    <property type="term" value="P:electron transport coupled proton transport"/>
    <property type="evidence" value="ECO:0007669"/>
    <property type="project" value="TreeGrafter"/>
</dbReference>
<reference evidence="19" key="1">
    <citation type="journal article" date="2015" name="Gene">
        <title>Mitochondrial genome plasticity among species of the nematode genus Meloidogyne (Nematoda: Tylenchina).</title>
        <authorList>
            <person name="Humphreys-Pereira D.A."/>
            <person name="Elling A.A."/>
        </authorList>
    </citation>
    <scope>NUCLEOTIDE SEQUENCE</scope>
</reference>
<keyword evidence="10 17" id="KW-0249">Electron transport</keyword>
<evidence type="ECO:0000256" key="5">
    <source>
        <dbReference type="ARBA" id="ARBA00021006"/>
    </source>
</evidence>
<comment type="catalytic activity">
    <reaction evidence="16 17">
        <text>a ubiquinone + NADH + 5 H(+)(in) = a ubiquinol + NAD(+) + 4 H(+)(out)</text>
        <dbReference type="Rhea" id="RHEA:29091"/>
        <dbReference type="Rhea" id="RHEA-COMP:9565"/>
        <dbReference type="Rhea" id="RHEA-COMP:9566"/>
        <dbReference type="ChEBI" id="CHEBI:15378"/>
        <dbReference type="ChEBI" id="CHEBI:16389"/>
        <dbReference type="ChEBI" id="CHEBI:17976"/>
        <dbReference type="ChEBI" id="CHEBI:57540"/>
        <dbReference type="ChEBI" id="CHEBI:57945"/>
        <dbReference type="EC" id="7.1.1.2"/>
    </reaction>
</comment>